<feature type="coiled-coil region" evidence="1">
    <location>
        <begin position="21"/>
        <end position="87"/>
    </location>
</feature>
<dbReference type="AlphaFoldDB" id="A0A7S1QUH2"/>
<accession>A0A7S1QUH2</accession>
<evidence type="ECO:0000256" key="2">
    <source>
        <dbReference type="SAM" id="MobiDB-lite"/>
    </source>
</evidence>
<keyword evidence="1" id="KW-0175">Coiled coil</keyword>
<sequence>MPIAIHYEDPTPVREAEGPSERELKLEIIELRSLCRELQARLDRAMQDEEATRVRMRESRARAAAREEELCAEVDRLRRAVELERRRAMIPGEWSELSRRHHQSSTQTSPARPSASERIDTLVESATSPVSATKMATERSASPHAGVTADTTGAHANFVDEVAALAFDGQVGSVLQDALQAVVLRELLRRESHATEDDTTGL</sequence>
<organism evidence="3">
    <name type="scientific">Neobodo designis</name>
    <name type="common">Flagellated protozoan</name>
    <name type="synonym">Bodo designis</name>
    <dbReference type="NCBI Taxonomy" id="312471"/>
    <lineage>
        <taxon>Eukaryota</taxon>
        <taxon>Discoba</taxon>
        <taxon>Euglenozoa</taxon>
        <taxon>Kinetoplastea</taxon>
        <taxon>Metakinetoplastina</taxon>
        <taxon>Neobodonida</taxon>
        <taxon>Neobodo</taxon>
    </lineage>
</organism>
<gene>
    <name evidence="3" type="ORF">NDES1114_LOCUS31487</name>
</gene>
<protein>
    <submittedName>
        <fullName evidence="3">Uncharacterized protein</fullName>
    </submittedName>
</protein>
<evidence type="ECO:0000256" key="1">
    <source>
        <dbReference type="SAM" id="Coils"/>
    </source>
</evidence>
<dbReference type="EMBL" id="HBGF01047086">
    <property type="protein sequence ID" value="CAD9148454.1"/>
    <property type="molecule type" value="Transcribed_RNA"/>
</dbReference>
<name>A0A7S1QUH2_NEODS</name>
<reference evidence="3" key="1">
    <citation type="submission" date="2021-01" db="EMBL/GenBank/DDBJ databases">
        <authorList>
            <person name="Corre E."/>
            <person name="Pelletier E."/>
            <person name="Niang G."/>
            <person name="Scheremetjew M."/>
            <person name="Finn R."/>
            <person name="Kale V."/>
            <person name="Holt S."/>
            <person name="Cochrane G."/>
            <person name="Meng A."/>
            <person name="Brown T."/>
            <person name="Cohen L."/>
        </authorList>
    </citation>
    <scope>NUCLEOTIDE SEQUENCE</scope>
    <source>
        <strain evidence="3">CCAP 1951/1</strain>
    </source>
</reference>
<evidence type="ECO:0000313" key="3">
    <source>
        <dbReference type="EMBL" id="CAD9148454.1"/>
    </source>
</evidence>
<proteinExistence type="predicted"/>
<feature type="region of interest" description="Disordered" evidence="2">
    <location>
        <begin position="94"/>
        <end position="146"/>
    </location>
</feature>